<feature type="transmembrane region" description="Helical" evidence="6">
    <location>
        <begin position="21"/>
        <end position="42"/>
    </location>
</feature>
<comment type="subcellular location">
    <subcellularLocation>
        <location evidence="1">Cell membrane</location>
        <topology evidence="1">Multi-pass membrane protein</topology>
    </subcellularLocation>
</comment>
<dbReference type="EMBL" id="JAUSTT010000012">
    <property type="protein sequence ID" value="MDQ0176358.1"/>
    <property type="molecule type" value="Genomic_DNA"/>
</dbReference>
<evidence type="ECO:0000256" key="3">
    <source>
        <dbReference type="ARBA" id="ARBA00022692"/>
    </source>
</evidence>
<keyword evidence="3 6" id="KW-0812">Transmembrane</keyword>
<protein>
    <submittedName>
        <fullName evidence="8">ABC transport system permease protein</fullName>
    </submittedName>
</protein>
<dbReference type="Pfam" id="PF02687">
    <property type="entry name" value="FtsX"/>
    <property type="match status" value="1"/>
</dbReference>
<organism evidence="8 9">
    <name type="scientific">Bacillus chungangensis</name>
    <dbReference type="NCBI Taxonomy" id="587633"/>
    <lineage>
        <taxon>Bacteria</taxon>
        <taxon>Bacillati</taxon>
        <taxon>Bacillota</taxon>
        <taxon>Bacilli</taxon>
        <taxon>Bacillales</taxon>
        <taxon>Bacillaceae</taxon>
        <taxon>Bacillus</taxon>
    </lineage>
</organism>
<dbReference type="PANTHER" id="PTHR30287">
    <property type="entry name" value="MEMBRANE COMPONENT OF PREDICTED ABC SUPERFAMILY METABOLITE UPTAKE TRANSPORTER"/>
    <property type="match status" value="1"/>
</dbReference>
<evidence type="ECO:0000256" key="6">
    <source>
        <dbReference type="SAM" id="Phobius"/>
    </source>
</evidence>
<name>A0ABT9WTA8_9BACI</name>
<comment type="caution">
    <text evidence="8">The sequence shown here is derived from an EMBL/GenBank/DDBJ whole genome shotgun (WGS) entry which is preliminary data.</text>
</comment>
<accession>A0ABT9WTA8</accession>
<evidence type="ECO:0000313" key="9">
    <source>
        <dbReference type="Proteomes" id="UP001223586"/>
    </source>
</evidence>
<evidence type="ECO:0000313" key="8">
    <source>
        <dbReference type="EMBL" id="MDQ0176358.1"/>
    </source>
</evidence>
<dbReference type="PANTHER" id="PTHR30287:SF2">
    <property type="entry name" value="BLL1001 PROTEIN"/>
    <property type="match status" value="1"/>
</dbReference>
<feature type="transmembrane region" description="Helical" evidence="6">
    <location>
        <begin position="504"/>
        <end position="523"/>
    </location>
</feature>
<feature type="transmembrane region" description="Helical" evidence="6">
    <location>
        <begin position="455"/>
        <end position="477"/>
    </location>
</feature>
<keyword evidence="4 6" id="KW-1133">Transmembrane helix</keyword>
<feature type="transmembrane region" description="Helical" evidence="6">
    <location>
        <begin position="248"/>
        <end position="270"/>
    </location>
</feature>
<keyword evidence="2" id="KW-1003">Cell membrane</keyword>
<keyword evidence="9" id="KW-1185">Reference proteome</keyword>
<evidence type="ECO:0000256" key="1">
    <source>
        <dbReference type="ARBA" id="ARBA00004651"/>
    </source>
</evidence>
<feature type="transmembrane region" description="Helical" evidence="6">
    <location>
        <begin position="128"/>
        <end position="155"/>
    </location>
</feature>
<feature type="domain" description="ABC3 transporter permease C-terminal" evidence="7">
    <location>
        <begin position="83"/>
        <end position="202"/>
    </location>
</feature>
<evidence type="ECO:0000256" key="5">
    <source>
        <dbReference type="ARBA" id="ARBA00023136"/>
    </source>
</evidence>
<evidence type="ECO:0000256" key="4">
    <source>
        <dbReference type="ARBA" id="ARBA00022989"/>
    </source>
</evidence>
<feature type="transmembrane region" description="Helical" evidence="6">
    <location>
        <begin position="80"/>
        <end position="100"/>
    </location>
</feature>
<keyword evidence="5 6" id="KW-0472">Membrane</keyword>
<dbReference type="InterPro" id="IPR003838">
    <property type="entry name" value="ABC3_permease_C"/>
</dbReference>
<feature type="transmembrane region" description="Helical" evidence="6">
    <location>
        <begin position="543"/>
        <end position="562"/>
    </location>
</feature>
<evidence type="ECO:0000256" key="2">
    <source>
        <dbReference type="ARBA" id="ARBA00022475"/>
    </source>
</evidence>
<gene>
    <name evidence="8" type="ORF">J2S08_002202</name>
</gene>
<evidence type="ECO:0000259" key="7">
    <source>
        <dbReference type="Pfam" id="PF02687"/>
    </source>
</evidence>
<proteinExistence type="predicted"/>
<reference evidence="8 9" key="1">
    <citation type="submission" date="2023-07" db="EMBL/GenBank/DDBJ databases">
        <title>Genomic Encyclopedia of Type Strains, Phase IV (KMG-IV): sequencing the most valuable type-strain genomes for metagenomic binning, comparative biology and taxonomic classification.</title>
        <authorList>
            <person name="Goeker M."/>
        </authorList>
    </citation>
    <scope>NUCLEOTIDE SEQUENCE [LARGE SCALE GENOMIC DNA]</scope>
    <source>
        <strain evidence="8 9">DSM 23837</strain>
    </source>
</reference>
<dbReference type="InterPro" id="IPR038766">
    <property type="entry name" value="Membrane_comp_ABC_pdt"/>
</dbReference>
<sequence length="584" mass="66531">MIIQKNEKLLYKEVMKSILKNKSYIILLYTFIMLTSFMYFFVQFSIDKNMEKLQSILNASRAFSDNQADLFVALQSNNSLAWTFLLCFLIMSAFVLYLFYKHYFNQHQKEIGCFKALGFKDFSIVKTYMFFTISLSFFATITGMLFGWIFSSVLLNAYKVSYGIPDIEKGIHANSIFYGVILVILVLCMTTILSCKAFYKKEAALLINAMDIKKEKRTITFIADKVSSVLPENKRFPIRIVLRKPTTLILCIIAVGVSTSLFIMSISLYLSSDKIYQSQTEGHNYSYNVKFDEIHQEVSEEHTNSVLYLEVSTSLYTENYNEPIAQQIIGLSDGGNLLELYNQSGELLSIQENNEILIGVALQEVYGLKKGDEVTISISGENYSVIVANVAENAESNCIYMSKEQLAKWMHIPETSYNGLLSTEIDSTMTGQIITKEERLLTLDEETVSNRMSAVINQLLGCVAGCILIYLVLLLNFQDSSKEMLILNLLGYKPKEINKMLISIYRPIINIAFLLMLFPSVVICKEIHRSLSIQTVDYIPFQTNVFIILGIFVVIQIIYAIVEAAFTTKIKKIILSETIHHHLQ</sequence>
<feature type="transmembrane region" description="Helical" evidence="6">
    <location>
        <begin position="175"/>
        <end position="199"/>
    </location>
</feature>
<dbReference type="RefSeq" id="WP_307229448.1">
    <property type="nucleotide sequence ID" value="NZ_JAUSTT010000012.1"/>
</dbReference>
<dbReference type="Proteomes" id="UP001223586">
    <property type="component" value="Unassembled WGS sequence"/>
</dbReference>